<comment type="caution">
    <text evidence="7">The sequence shown here is derived from an EMBL/GenBank/DDBJ whole genome shotgun (WGS) entry which is preliminary data.</text>
</comment>
<gene>
    <name evidence="7" type="ORF">S01H1_15110</name>
</gene>
<evidence type="ECO:0000256" key="5">
    <source>
        <dbReference type="ARBA" id="ARBA00023211"/>
    </source>
</evidence>
<dbReference type="Gene3D" id="3.90.230.10">
    <property type="entry name" value="Creatinase/methionine aminopeptidase superfamily"/>
    <property type="match status" value="1"/>
</dbReference>
<dbReference type="Gene3D" id="3.40.350.10">
    <property type="entry name" value="Creatinase/prolidase N-terminal domain"/>
    <property type="match status" value="1"/>
</dbReference>
<evidence type="ECO:0000256" key="3">
    <source>
        <dbReference type="ARBA" id="ARBA00022723"/>
    </source>
</evidence>
<comment type="cofactor">
    <cofactor evidence="1">
        <name>Mn(2+)</name>
        <dbReference type="ChEBI" id="CHEBI:29035"/>
    </cofactor>
</comment>
<dbReference type="PANTHER" id="PTHR43226">
    <property type="entry name" value="XAA-PRO AMINOPEPTIDASE 3"/>
    <property type="match status" value="1"/>
</dbReference>
<evidence type="ECO:0000259" key="6">
    <source>
        <dbReference type="SMART" id="SM01011"/>
    </source>
</evidence>
<dbReference type="SMART" id="SM01011">
    <property type="entry name" value="AMP_N"/>
    <property type="match status" value="1"/>
</dbReference>
<accession>X0S636</accession>
<dbReference type="Pfam" id="PF05195">
    <property type="entry name" value="AMP_N"/>
    <property type="match status" value="1"/>
</dbReference>
<dbReference type="GO" id="GO:0070006">
    <property type="term" value="F:metalloaminopeptidase activity"/>
    <property type="evidence" value="ECO:0007669"/>
    <property type="project" value="InterPro"/>
</dbReference>
<keyword evidence="5" id="KW-0464">Manganese</keyword>
<comment type="similarity">
    <text evidence="2">Belongs to the peptidase M24B family.</text>
</comment>
<reference evidence="7" key="1">
    <citation type="journal article" date="2014" name="Front. Microbiol.">
        <title>High frequency of phylogenetically diverse reductive dehalogenase-homologous genes in deep subseafloor sedimentary metagenomes.</title>
        <authorList>
            <person name="Kawai M."/>
            <person name="Futagami T."/>
            <person name="Toyoda A."/>
            <person name="Takaki Y."/>
            <person name="Nishi S."/>
            <person name="Hori S."/>
            <person name="Arai W."/>
            <person name="Tsubouchi T."/>
            <person name="Morono Y."/>
            <person name="Uchiyama I."/>
            <person name="Ito T."/>
            <person name="Fujiyama A."/>
            <person name="Inagaki F."/>
            <person name="Takami H."/>
        </authorList>
    </citation>
    <scope>NUCLEOTIDE SEQUENCE</scope>
    <source>
        <strain evidence="7">Expedition CK06-06</strain>
    </source>
</reference>
<dbReference type="InterPro" id="IPR029149">
    <property type="entry name" value="Creatin/AminoP/Spt16_N"/>
</dbReference>
<feature type="non-terminal residue" evidence="7">
    <location>
        <position position="1"/>
    </location>
</feature>
<dbReference type="SUPFAM" id="SSF55920">
    <property type="entry name" value="Creatinase/aminopeptidase"/>
    <property type="match status" value="1"/>
</dbReference>
<dbReference type="GO" id="GO:0030145">
    <property type="term" value="F:manganese ion binding"/>
    <property type="evidence" value="ECO:0007669"/>
    <property type="project" value="InterPro"/>
</dbReference>
<feature type="domain" description="Aminopeptidase P N-terminal" evidence="6">
    <location>
        <begin position="9"/>
        <end position="135"/>
    </location>
</feature>
<dbReference type="SUPFAM" id="SSF53092">
    <property type="entry name" value="Creatinase/prolidase N-terminal domain"/>
    <property type="match status" value="1"/>
</dbReference>
<organism evidence="7">
    <name type="scientific">marine sediment metagenome</name>
    <dbReference type="NCBI Taxonomy" id="412755"/>
    <lineage>
        <taxon>unclassified sequences</taxon>
        <taxon>metagenomes</taxon>
        <taxon>ecological metagenomes</taxon>
    </lineage>
</organism>
<dbReference type="InterPro" id="IPR036005">
    <property type="entry name" value="Creatinase/aminopeptidase-like"/>
</dbReference>
<dbReference type="InterPro" id="IPR000994">
    <property type="entry name" value="Pept_M24"/>
</dbReference>
<dbReference type="InterPro" id="IPR007865">
    <property type="entry name" value="Aminopep_P_N"/>
</dbReference>
<evidence type="ECO:0000256" key="4">
    <source>
        <dbReference type="ARBA" id="ARBA00022801"/>
    </source>
</evidence>
<evidence type="ECO:0000313" key="7">
    <source>
        <dbReference type="EMBL" id="GAF70691.1"/>
    </source>
</evidence>
<dbReference type="GO" id="GO:0006508">
    <property type="term" value="P:proteolysis"/>
    <property type="evidence" value="ECO:0007669"/>
    <property type="project" value="TreeGrafter"/>
</dbReference>
<dbReference type="AlphaFoldDB" id="X0S636"/>
<sequence length="384" mass="44049">QFSLVGGVFDKSEYAARRARFMEKIPDGVAIILGATTPASDKQFYQNNDFFYFSGVEIPNAVLIMDGMRKESILFFTISEKEARGEGISLDLVRNPKEVTGIEKVFPMDRLPSYLSSHSLQTDVFYTMFRPEELSRENTNEKFRTLQNTITMNIWDGRLTREIQFVKRLKEKFPQVTVKDCSRLVWDLRKIKSPAEIELLRRAAQIGVKAHIAVMKSTRPRTTENELAALFEYICKKDRAQELAFYVILMSGDNHRYGHYHKHNRVLENGDFLILDAGPDYGYYNADISSTFPANGKFSPRQKEVYELAYGIRKTCLDNYRPAIKLKDVGEKVKQFLIKKGYDPTNPKFRGLIRYGGYNHSIGLATHDPMGTFAGPDEVLRPGF</sequence>
<dbReference type="EMBL" id="BARS01007886">
    <property type="protein sequence ID" value="GAF70691.1"/>
    <property type="molecule type" value="Genomic_DNA"/>
</dbReference>
<keyword evidence="3" id="KW-0479">Metal-binding</keyword>
<evidence type="ECO:0000256" key="2">
    <source>
        <dbReference type="ARBA" id="ARBA00008766"/>
    </source>
</evidence>
<dbReference type="Pfam" id="PF00557">
    <property type="entry name" value="Peptidase_M24"/>
    <property type="match status" value="1"/>
</dbReference>
<name>X0S636_9ZZZZ</name>
<protein>
    <recommendedName>
        <fullName evidence="6">Aminopeptidase P N-terminal domain-containing protein</fullName>
    </recommendedName>
</protein>
<proteinExistence type="inferred from homology"/>
<evidence type="ECO:0000256" key="1">
    <source>
        <dbReference type="ARBA" id="ARBA00001936"/>
    </source>
</evidence>
<dbReference type="InterPro" id="IPR052433">
    <property type="entry name" value="X-Pro_dipept-like"/>
</dbReference>
<feature type="non-terminal residue" evidence="7">
    <location>
        <position position="384"/>
    </location>
</feature>
<keyword evidence="4" id="KW-0378">Hydrolase</keyword>
<dbReference type="PANTHER" id="PTHR43226:SF4">
    <property type="entry name" value="XAA-PRO AMINOPEPTIDASE 3"/>
    <property type="match status" value="1"/>
</dbReference>